<accession>A0AAP6MMU3</accession>
<proteinExistence type="predicted"/>
<name>A0AAP6MMU3_9GAMM</name>
<evidence type="ECO:0000313" key="1">
    <source>
        <dbReference type="EMBL" id="MEA5446517.1"/>
    </source>
</evidence>
<dbReference type="RefSeq" id="WP_346052808.1">
    <property type="nucleotide sequence ID" value="NZ_JAYGII010000037.1"/>
</dbReference>
<protein>
    <submittedName>
        <fullName evidence="1">CRISPR-associated protein Csx16</fullName>
    </submittedName>
</protein>
<dbReference type="NCBIfam" id="TIGR02620">
    <property type="entry name" value="cas_VVA1548"/>
    <property type="match status" value="1"/>
</dbReference>
<dbReference type="EMBL" id="JAYGII010000037">
    <property type="protein sequence ID" value="MEA5446517.1"/>
    <property type="molecule type" value="Genomic_DNA"/>
</dbReference>
<organism evidence="1 2">
    <name type="scientific">Natronospira elongata</name>
    <dbReference type="NCBI Taxonomy" id="3110268"/>
    <lineage>
        <taxon>Bacteria</taxon>
        <taxon>Pseudomonadati</taxon>
        <taxon>Pseudomonadota</taxon>
        <taxon>Gammaproteobacteria</taxon>
        <taxon>Natronospirales</taxon>
        <taxon>Natronospiraceae</taxon>
        <taxon>Natronospira</taxon>
    </lineage>
</organism>
<evidence type="ECO:0000313" key="2">
    <source>
        <dbReference type="Proteomes" id="UP001302316"/>
    </source>
</evidence>
<dbReference type="Pfam" id="PF09652">
    <property type="entry name" value="Cas_VVA1548"/>
    <property type="match status" value="1"/>
</dbReference>
<keyword evidence="2" id="KW-1185">Reference proteome</keyword>
<dbReference type="Proteomes" id="UP001302316">
    <property type="component" value="Unassembled WGS sequence"/>
</dbReference>
<reference evidence="1 2" key="1">
    <citation type="submission" date="2023-12" db="EMBL/GenBank/DDBJ databases">
        <title>Whole-genome sequencing of halo(alkali)philic microorganisms from hypersaline lakes.</title>
        <authorList>
            <person name="Sorokin D.Y."/>
            <person name="Merkel A.Y."/>
            <person name="Messina E."/>
            <person name="Yakimov M."/>
        </authorList>
    </citation>
    <scope>NUCLEOTIDE SEQUENCE [LARGE SCALE GENOMIC DNA]</scope>
    <source>
        <strain evidence="1 2">AB-CW1</strain>
    </source>
</reference>
<gene>
    <name evidence="1" type="primary">csx16</name>
    <name evidence="1" type="ORF">VCB98_11880</name>
</gene>
<comment type="caution">
    <text evidence="1">The sequence shown here is derived from an EMBL/GenBank/DDBJ whole genome shotgun (WGS) entry which is preliminary data.</text>
</comment>
<dbReference type="AlphaFoldDB" id="A0AAP6MMU3"/>
<sequence length="108" mass="12180">MENKNKRIFLVSRHPGAIRWLQRQGHGPVIHRAHLDLNEIRPGDRVIGTLPVHMAAQVCKIGAEYHHLAVDIPPELRGVELDEQTMAACDARLVPCRVEMDEQTGDHP</sequence>
<dbReference type="InterPro" id="IPR013443">
    <property type="entry name" value="CRISPR-assoc_prot_Csx16"/>
</dbReference>